<dbReference type="InterPro" id="IPR002178">
    <property type="entry name" value="PTS_EIIA_type-2_dom"/>
</dbReference>
<dbReference type="GO" id="GO:0008982">
    <property type="term" value="F:protein-N(PI)-phosphohistidine-sugar phosphotransferase activity"/>
    <property type="evidence" value="ECO:0007669"/>
    <property type="project" value="InterPro"/>
</dbReference>
<dbReference type="PANTHER" id="PTHR30185">
    <property type="entry name" value="CRYPTIC BETA-GLUCOSIDE BGL OPERON ANTITERMINATOR"/>
    <property type="match status" value="1"/>
</dbReference>
<evidence type="ECO:0000256" key="2">
    <source>
        <dbReference type="ARBA" id="ARBA00022737"/>
    </source>
</evidence>
<evidence type="ECO:0000313" key="9">
    <source>
        <dbReference type="Proteomes" id="UP000198508"/>
    </source>
</evidence>
<dbReference type="InterPro" id="IPR050661">
    <property type="entry name" value="BglG_antiterminators"/>
</dbReference>
<dbReference type="Proteomes" id="UP000198508">
    <property type="component" value="Unassembled WGS sequence"/>
</dbReference>
<dbReference type="InterPro" id="IPR036634">
    <property type="entry name" value="PRD_sf"/>
</dbReference>
<evidence type="ECO:0000256" key="1">
    <source>
        <dbReference type="ARBA" id="ARBA00022679"/>
    </source>
</evidence>
<dbReference type="InterPro" id="IPR016152">
    <property type="entry name" value="PTrfase/Anion_transptr"/>
</dbReference>
<keyword evidence="4" id="KW-0804">Transcription</keyword>
<gene>
    <name evidence="8" type="ORF">SAMN05216313_117101</name>
</gene>
<keyword evidence="2" id="KW-0677">Repeat</keyword>
<dbReference type="PROSITE" id="PS51094">
    <property type="entry name" value="PTS_EIIA_TYPE_2"/>
    <property type="match status" value="1"/>
</dbReference>
<evidence type="ECO:0000259" key="6">
    <source>
        <dbReference type="PROSITE" id="PS51099"/>
    </source>
</evidence>
<dbReference type="GeneID" id="93279229"/>
<dbReference type="SUPFAM" id="SSF52794">
    <property type="entry name" value="PTS system IIB component-like"/>
    <property type="match status" value="1"/>
</dbReference>
<accession>A0A1I0HSN6</accession>
<dbReference type="Gene3D" id="3.40.930.10">
    <property type="entry name" value="Mannitol-specific EII, Chain A"/>
    <property type="match status" value="1"/>
</dbReference>
<dbReference type="Gene3D" id="1.10.1790.10">
    <property type="entry name" value="PRD domain"/>
    <property type="match status" value="2"/>
</dbReference>
<dbReference type="PROSITE" id="PS51372">
    <property type="entry name" value="PRD_2"/>
    <property type="match status" value="2"/>
</dbReference>
<dbReference type="Pfam" id="PF00359">
    <property type="entry name" value="PTS_EIIA_2"/>
    <property type="match status" value="1"/>
</dbReference>
<dbReference type="InterPro" id="IPR011608">
    <property type="entry name" value="PRD"/>
</dbReference>
<dbReference type="InterPro" id="IPR036388">
    <property type="entry name" value="WH-like_DNA-bd_sf"/>
</dbReference>
<dbReference type="InterPro" id="IPR013011">
    <property type="entry name" value="PTS_EIIB_2"/>
</dbReference>
<sequence length="699" mass="78835">MNIRQKYELKMLAVDGYVNMTKVAEMFSINLRTVRYDIGILNEFLLRELGRECIFVTNKTAQVDGDVKGQLAGLAEVGVKDFYTDRLTGEERMLLIVFDLCWSNGYSTIQDIADKYFVSRTTVNADMVAVKEYCRKNGINLISQRGKGLCIDADEVGRRKYLSKVIRDFTALTGDRTECDRSIYAQWFEEDGLNKIKAIVTDVEEAFATYLDDIAYEALVIHIALSIKRFRLDEEYGEPKAADRIERDSLQYQMALEIVRRVNENFRIRLPDAEISYVAVHMGAKSSAITKQEASGDVLLELYCIKLIAGVSKRIGYDLTSDDRLYEFLIQHISACTYRTKNGMLLENPLKDELIHNYPELYGAIKDTFPAVGELNLIVPTDDEIAYILLHFAAAINRRKQNAERLVNVVVVCATGIGTAELVVTGLNRNFKLNIRGTVARHQLEKFLKKEDVDLIITTVPLQTRKTFVKVSPLLKRDDIVRVSKQLLDMGFNIERSVTAREGESATAKRLRELLERYAAKEDEEILLGEIGRLLQDKNKNRVEGKYMLSELINETSIRLGVECGTWEDAVRESGKILVENGDITEEYIQAVIDNVNEVGPYIVITKGVALPHATNKIGVNRTAMSFISLKTPVNFGSKANDPVKYVFMLATIDANSHLGALQDLAEFLGRKEFIETLGAARDAGSIVSYIKENETNNQ</sequence>
<evidence type="ECO:0000313" key="8">
    <source>
        <dbReference type="EMBL" id="SET87205.1"/>
    </source>
</evidence>
<feature type="domain" description="PRD" evidence="7">
    <location>
        <begin position="187"/>
        <end position="292"/>
    </location>
</feature>
<reference evidence="9" key="1">
    <citation type="submission" date="2016-10" db="EMBL/GenBank/DDBJ databases">
        <authorList>
            <person name="Varghese N."/>
            <person name="Submissions S."/>
        </authorList>
    </citation>
    <scope>NUCLEOTIDE SEQUENCE [LARGE SCALE GENOMIC DNA]</scope>
    <source>
        <strain evidence="9">NLAE-zl-G277</strain>
    </source>
</reference>
<keyword evidence="9" id="KW-1185">Reference proteome</keyword>
<organism evidence="8 9">
    <name type="scientific">Enterocloster lavalensis</name>
    <dbReference type="NCBI Taxonomy" id="460384"/>
    <lineage>
        <taxon>Bacteria</taxon>
        <taxon>Bacillati</taxon>
        <taxon>Bacillota</taxon>
        <taxon>Clostridia</taxon>
        <taxon>Lachnospirales</taxon>
        <taxon>Lachnospiraceae</taxon>
        <taxon>Enterocloster</taxon>
    </lineage>
</organism>
<name>A0A1I0HSN6_9FIRM</name>
<feature type="domain" description="PTS EIIB type-2" evidence="6">
    <location>
        <begin position="407"/>
        <end position="495"/>
    </location>
</feature>
<evidence type="ECO:0000256" key="3">
    <source>
        <dbReference type="ARBA" id="ARBA00023015"/>
    </source>
</evidence>
<keyword evidence="1" id="KW-0808">Transferase</keyword>
<feature type="domain" description="PRD" evidence="7">
    <location>
        <begin position="295"/>
        <end position="402"/>
    </location>
</feature>
<evidence type="ECO:0000259" key="5">
    <source>
        <dbReference type="PROSITE" id="PS51094"/>
    </source>
</evidence>
<keyword evidence="3" id="KW-0805">Transcription regulation</keyword>
<dbReference type="RefSeq" id="WP_092365926.1">
    <property type="nucleotide sequence ID" value="NZ_FOIM01000017.1"/>
</dbReference>
<dbReference type="Gene3D" id="3.40.50.2300">
    <property type="match status" value="1"/>
</dbReference>
<dbReference type="PROSITE" id="PS51099">
    <property type="entry name" value="PTS_EIIB_TYPE_2"/>
    <property type="match status" value="1"/>
</dbReference>
<dbReference type="InterPro" id="IPR036095">
    <property type="entry name" value="PTS_EIIB-like_sf"/>
</dbReference>
<dbReference type="STRING" id="460384.SAMN05216313_117101"/>
<proteinExistence type="predicted"/>
<dbReference type="Gene3D" id="1.10.10.10">
    <property type="entry name" value="Winged helix-like DNA-binding domain superfamily/Winged helix DNA-binding domain"/>
    <property type="match status" value="1"/>
</dbReference>
<evidence type="ECO:0000256" key="4">
    <source>
        <dbReference type="ARBA" id="ARBA00023163"/>
    </source>
</evidence>
<protein>
    <submittedName>
        <fullName evidence="8">Transcriptional antiterminator</fullName>
    </submittedName>
</protein>
<dbReference type="GO" id="GO:0006355">
    <property type="term" value="P:regulation of DNA-templated transcription"/>
    <property type="evidence" value="ECO:0007669"/>
    <property type="project" value="InterPro"/>
</dbReference>
<feature type="domain" description="PTS EIIA type-2" evidence="5">
    <location>
        <begin position="551"/>
        <end position="694"/>
    </location>
</feature>
<dbReference type="AlphaFoldDB" id="A0A1I0HSN6"/>
<dbReference type="Pfam" id="PF00874">
    <property type="entry name" value="PRD"/>
    <property type="match status" value="2"/>
</dbReference>
<evidence type="ECO:0000259" key="7">
    <source>
        <dbReference type="PROSITE" id="PS51372"/>
    </source>
</evidence>
<dbReference type="SUPFAM" id="SSF55804">
    <property type="entry name" value="Phoshotransferase/anion transport protein"/>
    <property type="match status" value="1"/>
</dbReference>
<dbReference type="CDD" id="cd05568">
    <property type="entry name" value="PTS_IIB_bgl_like"/>
    <property type="match status" value="1"/>
</dbReference>
<dbReference type="CDD" id="cd00211">
    <property type="entry name" value="PTS_IIA_fru"/>
    <property type="match status" value="1"/>
</dbReference>
<dbReference type="PANTHER" id="PTHR30185:SF18">
    <property type="entry name" value="TRANSCRIPTIONAL REGULATOR MTLR"/>
    <property type="match status" value="1"/>
</dbReference>
<dbReference type="GO" id="GO:0009401">
    <property type="term" value="P:phosphoenolpyruvate-dependent sugar phosphotransferase system"/>
    <property type="evidence" value="ECO:0007669"/>
    <property type="project" value="InterPro"/>
</dbReference>
<dbReference type="EMBL" id="FOIM01000017">
    <property type="protein sequence ID" value="SET87205.1"/>
    <property type="molecule type" value="Genomic_DNA"/>
</dbReference>
<dbReference type="SUPFAM" id="SSF63520">
    <property type="entry name" value="PTS-regulatory domain, PRD"/>
    <property type="match status" value="2"/>
</dbReference>